<protein>
    <submittedName>
        <fullName evidence="3">Sulfatase</fullName>
    </submittedName>
</protein>
<dbReference type="InterPro" id="IPR000917">
    <property type="entry name" value="Sulfatase_N"/>
</dbReference>
<comment type="caution">
    <text evidence="3">The sequence shown here is derived from an EMBL/GenBank/DDBJ whole genome shotgun (WGS) entry which is preliminary data.</text>
</comment>
<dbReference type="RefSeq" id="WP_304123620.1">
    <property type="nucleotide sequence ID" value="NZ_DYZA01000225.1"/>
</dbReference>
<dbReference type="InterPro" id="IPR050738">
    <property type="entry name" value="Sulfatase"/>
</dbReference>
<name>A0A921DS37_9BACT</name>
<dbReference type="Proteomes" id="UP000698963">
    <property type="component" value="Unassembled WGS sequence"/>
</dbReference>
<feature type="domain" description="Sulfatase N-terminal" evidence="2">
    <location>
        <begin position="5"/>
        <end position="362"/>
    </location>
</feature>
<dbReference type="Gene3D" id="3.40.720.10">
    <property type="entry name" value="Alkaline Phosphatase, subunit A"/>
    <property type="match status" value="1"/>
</dbReference>
<reference evidence="3" key="1">
    <citation type="journal article" date="2021" name="PeerJ">
        <title>Extensive microbial diversity within the chicken gut microbiome revealed by metagenomics and culture.</title>
        <authorList>
            <person name="Gilroy R."/>
            <person name="Ravi A."/>
            <person name="Getino M."/>
            <person name="Pursley I."/>
            <person name="Horton D.L."/>
            <person name="Alikhan N.F."/>
            <person name="Baker D."/>
            <person name="Gharbi K."/>
            <person name="Hall N."/>
            <person name="Watson M."/>
            <person name="Adriaenssens E.M."/>
            <person name="Foster-Nyarko E."/>
            <person name="Jarju S."/>
            <person name="Secka A."/>
            <person name="Antonio M."/>
            <person name="Oren A."/>
            <person name="Chaudhuri R.R."/>
            <person name="La Ragione R."/>
            <person name="Hildebrand F."/>
            <person name="Pallen M.J."/>
        </authorList>
    </citation>
    <scope>NUCLEOTIDE SEQUENCE</scope>
    <source>
        <strain evidence="3">ChiGjej2B2-19336</strain>
    </source>
</reference>
<dbReference type="PANTHER" id="PTHR42693:SF33">
    <property type="entry name" value="ARYLSULFATASE"/>
    <property type="match status" value="1"/>
</dbReference>
<dbReference type="SUPFAM" id="SSF53649">
    <property type="entry name" value="Alkaline phosphatase-like"/>
    <property type="match status" value="1"/>
</dbReference>
<evidence type="ECO:0000313" key="4">
    <source>
        <dbReference type="Proteomes" id="UP000698963"/>
    </source>
</evidence>
<evidence type="ECO:0000259" key="2">
    <source>
        <dbReference type="Pfam" id="PF00884"/>
    </source>
</evidence>
<dbReference type="AlphaFoldDB" id="A0A921DS37"/>
<dbReference type="GO" id="GO:0004065">
    <property type="term" value="F:arylsulfatase activity"/>
    <property type="evidence" value="ECO:0007669"/>
    <property type="project" value="TreeGrafter"/>
</dbReference>
<sequence length="527" mass="60968">MREIKNAIVVMCDTMQFNYLGCYGNSWIKTPNIDRFASEGTLFENCYTESLPTVPCRRSMLTGRYTLPVKGWSQLDIDDTTIADLCWGQPIETYLVYDAGPWRLPKFGYSRGFDRVYFLHGHETDHQYFAQDDLNPMFKAEDYVEQHVIDKADEILGENVVRPLLNQIECHLKERQYWKSDEDQHAAHIFKEAAKYLADVDKNKSFFMWIDCFDPHEPWDAPSVYDPEKTCMYDPDYKGKDMFLPIQAHVEGMYTDEELHHIRMLYAEKLTNVDKWFGYLTDAIHKLGLESNTMVMLVSDHGSPMGKGEHGHGIMRKCRPWPYEELAHTPMIVRGPGLPRNQRLKGFVQSCDVAPTVCDWLGLGVHPSMQGHSLLPMIRGEVEKVRDFAIAGYFRYSWSIITEDWSFIHWLKDDEKTVADARFGIYGQDLAASTAHLRQLAKANVVEDRDTAFYNKAYEAHKKMATLDGEAQWTCTAAASTEVPERDELYDRRTDPFQLHNIAHEHKDVAKELLEQLKLFMAELRAS</sequence>
<dbReference type="InterPro" id="IPR017850">
    <property type="entry name" value="Alkaline_phosphatase_core_sf"/>
</dbReference>
<dbReference type="Gene3D" id="3.30.1120.10">
    <property type="match status" value="1"/>
</dbReference>
<dbReference type="CDD" id="cd16148">
    <property type="entry name" value="sulfatase_like"/>
    <property type="match status" value="1"/>
</dbReference>
<organism evidence="3 4">
    <name type="scientific">Mailhella massiliensis</name>
    <dbReference type="NCBI Taxonomy" id="1903261"/>
    <lineage>
        <taxon>Bacteria</taxon>
        <taxon>Pseudomonadati</taxon>
        <taxon>Thermodesulfobacteriota</taxon>
        <taxon>Desulfovibrionia</taxon>
        <taxon>Desulfovibrionales</taxon>
        <taxon>Desulfovibrionaceae</taxon>
        <taxon>Mailhella</taxon>
    </lineage>
</organism>
<dbReference type="Pfam" id="PF00884">
    <property type="entry name" value="Sulfatase"/>
    <property type="match status" value="1"/>
</dbReference>
<comment type="similarity">
    <text evidence="1">Belongs to the sulfatase family.</text>
</comment>
<gene>
    <name evidence="3" type="ORF">K8W16_10880</name>
</gene>
<evidence type="ECO:0000256" key="1">
    <source>
        <dbReference type="ARBA" id="ARBA00008779"/>
    </source>
</evidence>
<dbReference type="EMBL" id="DYZA01000225">
    <property type="protein sequence ID" value="HJD98134.1"/>
    <property type="molecule type" value="Genomic_DNA"/>
</dbReference>
<dbReference type="PANTHER" id="PTHR42693">
    <property type="entry name" value="ARYLSULFATASE FAMILY MEMBER"/>
    <property type="match status" value="1"/>
</dbReference>
<reference evidence="3" key="2">
    <citation type="submission" date="2021-09" db="EMBL/GenBank/DDBJ databases">
        <authorList>
            <person name="Gilroy R."/>
        </authorList>
    </citation>
    <scope>NUCLEOTIDE SEQUENCE</scope>
    <source>
        <strain evidence="3">ChiGjej2B2-19336</strain>
    </source>
</reference>
<evidence type="ECO:0000313" key="3">
    <source>
        <dbReference type="EMBL" id="HJD98134.1"/>
    </source>
</evidence>
<proteinExistence type="inferred from homology"/>
<accession>A0A921DS37</accession>